<accession>A0ABM8EL81</accession>
<evidence type="ECO:0000256" key="8">
    <source>
        <dbReference type="SAM" id="SignalP"/>
    </source>
</evidence>
<dbReference type="PANTHER" id="PTHR30026">
    <property type="entry name" value="OUTER MEMBRANE PROTEIN TOLC"/>
    <property type="match status" value="1"/>
</dbReference>
<name>A0ABM8EL81_9BACT</name>
<dbReference type="Gene3D" id="1.20.1600.10">
    <property type="entry name" value="Outer membrane efflux proteins (OEP)"/>
    <property type="match status" value="1"/>
</dbReference>
<dbReference type="Proteomes" id="UP001317705">
    <property type="component" value="Chromosome"/>
</dbReference>
<sequence length="499" mass="55529">MKVITTALLLSLCTTNVIAAESQLRLPLAEAIKSAVEKNLDVQAERYNPAAALADVRASEGIYDTALNFFTGYSQSTTEPASTFLSGNVTNRQKSVQINPGVSQLVPTGGTIGLTFNNTFNNNNSSISLNNYWESNLTLNLSQPLLKNFGREATDLNINVAKFNKEGTLEQFKTKLLDTITQVRNEYFKLYSLREQLEVKKTSLLLAQKILTETRGRVKAGVLPAMEIQNAEFGAASREKDLIDAERAVRDENDLLHVLLQLPGNEEIVPVDVPSKAYYSANVDEMIKRALTLRPEIRGQQIVVRTNELQTRVTRNQTLPDLNLTASAALTGLDRHYNRDLEKIGSTDYPEWNVGLQFVYPLGNNAAENAYIKSKLRLEQAKVQEKSLEQGIANEIKTAIRGIEASYKQIDVTERGRLYAEERLQSYIKKNEVGLATTKDVLDVENDLVTAKGNQIQALVDYNDAITQLWRATGELLEKEGIHITSESGDTLYAKQAQN</sequence>
<feature type="chain" id="PRO_5045074964" evidence="8">
    <location>
        <begin position="20"/>
        <end position="499"/>
    </location>
</feature>
<keyword evidence="8" id="KW-0732">Signal</keyword>
<dbReference type="Pfam" id="PF02321">
    <property type="entry name" value="OEP"/>
    <property type="match status" value="2"/>
</dbReference>
<comment type="subcellular location">
    <subcellularLocation>
        <location evidence="1">Cell outer membrane</location>
    </subcellularLocation>
</comment>
<protein>
    <submittedName>
        <fullName evidence="9">RND transporter</fullName>
    </submittedName>
</protein>
<dbReference type="EMBL" id="AP027151">
    <property type="protein sequence ID" value="BDV43194.1"/>
    <property type="molecule type" value="Genomic_DNA"/>
</dbReference>
<organism evidence="9 10">
    <name type="scientific">Geotalea uraniireducens</name>
    <dbReference type="NCBI Taxonomy" id="351604"/>
    <lineage>
        <taxon>Bacteria</taxon>
        <taxon>Pseudomonadati</taxon>
        <taxon>Thermodesulfobacteriota</taxon>
        <taxon>Desulfuromonadia</taxon>
        <taxon>Geobacterales</taxon>
        <taxon>Geobacteraceae</taxon>
        <taxon>Geotalea</taxon>
    </lineage>
</organism>
<keyword evidence="4" id="KW-1134">Transmembrane beta strand</keyword>
<keyword evidence="7" id="KW-0998">Cell outer membrane</keyword>
<keyword evidence="5" id="KW-0812">Transmembrane</keyword>
<evidence type="ECO:0000256" key="5">
    <source>
        <dbReference type="ARBA" id="ARBA00022692"/>
    </source>
</evidence>
<evidence type="ECO:0000313" key="10">
    <source>
        <dbReference type="Proteomes" id="UP001317705"/>
    </source>
</evidence>
<keyword evidence="10" id="KW-1185">Reference proteome</keyword>
<dbReference type="InterPro" id="IPR051906">
    <property type="entry name" value="TolC-like"/>
</dbReference>
<comment type="similarity">
    <text evidence="2">Belongs to the outer membrane factor (OMF) (TC 1.B.17) family.</text>
</comment>
<evidence type="ECO:0000256" key="3">
    <source>
        <dbReference type="ARBA" id="ARBA00022448"/>
    </source>
</evidence>
<keyword evidence="3" id="KW-0813">Transport</keyword>
<evidence type="ECO:0000256" key="2">
    <source>
        <dbReference type="ARBA" id="ARBA00007613"/>
    </source>
</evidence>
<evidence type="ECO:0000256" key="7">
    <source>
        <dbReference type="ARBA" id="ARBA00023237"/>
    </source>
</evidence>
<evidence type="ECO:0000256" key="1">
    <source>
        <dbReference type="ARBA" id="ARBA00004442"/>
    </source>
</evidence>
<keyword evidence="6" id="KW-0472">Membrane</keyword>
<reference evidence="9 10" key="1">
    <citation type="submission" date="2022-12" db="EMBL/GenBank/DDBJ databases">
        <title>Polyphasic characterization of Geotalea uranireducens NIT-SL11 newly isolated from a complex of sewage sludge and microbially reduced graphene oxide.</title>
        <authorList>
            <person name="Xie L."/>
            <person name="Yoshida N."/>
            <person name="Meng L."/>
        </authorList>
    </citation>
    <scope>NUCLEOTIDE SEQUENCE [LARGE SCALE GENOMIC DNA]</scope>
    <source>
        <strain evidence="9 10">NIT-SL11</strain>
    </source>
</reference>
<dbReference type="RefSeq" id="WP_281999308.1">
    <property type="nucleotide sequence ID" value="NZ_AP027151.1"/>
</dbReference>
<proteinExistence type="inferred from homology"/>
<gene>
    <name evidence="9" type="ORF">GURASL_21170</name>
</gene>
<evidence type="ECO:0000256" key="6">
    <source>
        <dbReference type="ARBA" id="ARBA00023136"/>
    </source>
</evidence>
<dbReference type="SUPFAM" id="SSF56954">
    <property type="entry name" value="Outer membrane efflux proteins (OEP)"/>
    <property type="match status" value="1"/>
</dbReference>
<feature type="signal peptide" evidence="8">
    <location>
        <begin position="1"/>
        <end position="19"/>
    </location>
</feature>
<dbReference type="PANTHER" id="PTHR30026:SF23">
    <property type="entry name" value="TO APRF-PUTATIVE OUTER MEMBRANE EFFLUX PROTEIN OR SECRETED ALKALINE PHOSPHATASE-RELATED"/>
    <property type="match status" value="1"/>
</dbReference>
<dbReference type="InterPro" id="IPR003423">
    <property type="entry name" value="OMP_efflux"/>
</dbReference>
<evidence type="ECO:0000256" key="4">
    <source>
        <dbReference type="ARBA" id="ARBA00022452"/>
    </source>
</evidence>
<evidence type="ECO:0000313" key="9">
    <source>
        <dbReference type="EMBL" id="BDV43194.1"/>
    </source>
</evidence>